<keyword evidence="5" id="KW-1133">Transmembrane helix</keyword>
<evidence type="ECO:0000259" key="6">
    <source>
        <dbReference type="Pfam" id="PF01343"/>
    </source>
</evidence>
<dbReference type="AlphaFoldDB" id="A0A8J2VM36"/>
<accession>A0A8J2VM36</accession>
<comment type="similarity">
    <text evidence="1">Belongs to the peptidase S49 family.</text>
</comment>
<evidence type="ECO:0000256" key="5">
    <source>
        <dbReference type="SAM" id="Phobius"/>
    </source>
</evidence>
<dbReference type="InterPro" id="IPR002142">
    <property type="entry name" value="Peptidase_S49"/>
</dbReference>
<dbReference type="Proteomes" id="UP000602745">
    <property type="component" value="Unassembled WGS sequence"/>
</dbReference>
<proteinExistence type="inferred from homology"/>
<comment type="caution">
    <text evidence="7">The sequence shown here is derived from an EMBL/GenBank/DDBJ whole genome shotgun (WGS) entry which is preliminary data.</text>
</comment>
<evidence type="ECO:0000256" key="3">
    <source>
        <dbReference type="ARBA" id="ARBA00022801"/>
    </source>
</evidence>
<evidence type="ECO:0000313" key="7">
    <source>
        <dbReference type="EMBL" id="GGE32600.1"/>
    </source>
</evidence>
<organism evidence="7 8">
    <name type="scientific">Agaricicola taiwanensis</name>
    <dbReference type="NCBI Taxonomy" id="591372"/>
    <lineage>
        <taxon>Bacteria</taxon>
        <taxon>Pseudomonadati</taxon>
        <taxon>Pseudomonadota</taxon>
        <taxon>Alphaproteobacteria</taxon>
        <taxon>Rhodobacterales</taxon>
        <taxon>Paracoccaceae</taxon>
        <taxon>Agaricicola</taxon>
    </lineage>
</organism>
<evidence type="ECO:0000256" key="1">
    <source>
        <dbReference type="ARBA" id="ARBA00008683"/>
    </source>
</evidence>
<dbReference type="SUPFAM" id="SSF52096">
    <property type="entry name" value="ClpP/crotonase"/>
    <property type="match status" value="1"/>
</dbReference>
<sequence>MSLDADALVERRRLRRRASLWRGLALVLIAVALGAIAWRVADGVGFGQGRHIARVSVSGFIGNARDYAKMFRRLENSSAQGVILVVNSPGGGVTASEALYEETRKLAAKKPVVAVFESLAASGGYMVGLGADHIVARRSSITGSIGVLVQYPNLTGLLDTVGVNMEAVRSSPIKAEPDGFGPTPPEATAVLETLVSDSYQQFRGLVSERRNLTGEELDRVADGRVVVGQRALDLKLVDELGGEDEARQWLAREKGVAGDLPIVDWKPSEGFWSGMGATSSMAAALAEVLGWTGLAADLRRGGANQVGVLDGVLAVWHPSIEKQYISE</sequence>
<dbReference type="InterPro" id="IPR004635">
    <property type="entry name" value="Pept_S49_SppA"/>
</dbReference>
<feature type="transmembrane region" description="Helical" evidence="5">
    <location>
        <begin position="20"/>
        <end position="41"/>
    </location>
</feature>
<keyword evidence="4" id="KW-0720">Serine protease</keyword>
<dbReference type="InterPro" id="IPR047272">
    <property type="entry name" value="S49_SppA_C"/>
</dbReference>
<dbReference type="GO" id="GO:0008236">
    <property type="term" value="F:serine-type peptidase activity"/>
    <property type="evidence" value="ECO:0007669"/>
    <property type="project" value="UniProtKB-KW"/>
</dbReference>
<keyword evidence="5" id="KW-0812">Transmembrane</keyword>
<dbReference type="Pfam" id="PF01343">
    <property type="entry name" value="Peptidase_S49"/>
    <property type="match status" value="1"/>
</dbReference>
<dbReference type="InterPro" id="IPR029045">
    <property type="entry name" value="ClpP/crotonase-like_dom_sf"/>
</dbReference>
<reference evidence="7" key="1">
    <citation type="journal article" date="2014" name="Int. J. Syst. Evol. Microbiol.">
        <title>Complete genome sequence of Corynebacterium casei LMG S-19264T (=DSM 44701T), isolated from a smear-ripened cheese.</title>
        <authorList>
            <consortium name="US DOE Joint Genome Institute (JGI-PGF)"/>
            <person name="Walter F."/>
            <person name="Albersmeier A."/>
            <person name="Kalinowski J."/>
            <person name="Ruckert C."/>
        </authorList>
    </citation>
    <scope>NUCLEOTIDE SEQUENCE</scope>
    <source>
        <strain evidence="7">CCM 7684</strain>
    </source>
</reference>
<reference evidence="7" key="2">
    <citation type="submission" date="2020-09" db="EMBL/GenBank/DDBJ databases">
        <authorList>
            <person name="Sun Q."/>
            <person name="Sedlacek I."/>
        </authorList>
    </citation>
    <scope>NUCLEOTIDE SEQUENCE</scope>
    <source>
        <strain evidence="7">CCM 7684</strain>
    </source>
</reference>
<dbReference type="PANTHER" id="PTHR42987:SF6">
    <property type="entry name" value="PROTEINASE IV"/>
    <property type="match status" value="1"/>
</dbReference>
<dbReference type="CDD" id="cd07023">
    <property type="entry name" value="S49_Sppa_N_C"/>
    <property type="match status" value="1"/>
</dbReference>
<keyword evidence="3" id="KW-0378">Hydrolase</keyword>
<evidence type="ECO:0000313" key="8">
    <source>
        <dbReference type="Proteomes" id="UP000602745"/>
    </source>
</evidence>
<keyword evidence="8" id="KW-1185">Reference proteome</keyword>
<evidence type="ECO:0000256" key="2">
    <source>
        <dbReference type="ARBA" id="ARBA00022670"/>
    </source>
</evidence>
<keyword evidence="2 7" id="KW-0645">Protease</keyword>
<dbReference type="RefSeq" id="WP_188408333.1">
    <property type="nucleotide sequence ID" value="NZ_BMCP01000001.1"/>
</dbReference>
<evidence type="ECO:0000256" key="4">
    <source>
        <dbReference type="ARBA" id="ARBA00022825"/>
    </source>
</evidence>
<dbReference type="PANTHER" id="PTHR42987">
    <property type="entry name" value="PEPTIDASE S49"/>
    <property type="match status" value="1"/>
</dbReference>
<keyword evidence="5" id="KW-0472">Membrane</keyword>
<dbReference type="Gene3D" id="3.90.226.10">
    <property type="entry name" value="2-enoyl-CoA Hydratase, Chain A, domain 1"/>
    <property type="match status" value="2"/>
</dbReference>
<feature type="domain" description="Peptidase S49" evidence="6">
    <location>
        <begin position="105"/>
        <end position="256"/>
    </location>
</feature>
<dbReference type="EMBL" id="BMCP01000001">
    <property type="protein sequence ID" value="GGE32600.1"/>
    <property type="molecule type" value="Genomic_DNA"/>
</dbReference>
<protein>
    <submittedName>
        <fullName evidence="7">Protease</fullName>
    </submittedName>
</protein>
<dbReference type="NCBIfam" id="TIGR00706">
    <property type="entry name" value="SppA_dom"/>
    <property type="match status" value="1"/>
</dbReference>
<gene>
    <name evidence="7" type="ORF">GCM10007276_07370</name>
</gene>
<name>A0A8J2VM36_9RHOB</name>
<dbReference type="GO" id="GO:0006508">
    <property type="term" value="P:proteolysis"/>
    <property type="evidence" value="ECO:0007669"/>
    <property type="project" value="UniProtKB-KW"/>
</dbReference>